<feature type="domain" description="VOC" evidence="6">
    <location>
        <begin position="26"/>
        <end position="149"/>
    </location>
</feature>
<dbReference type="CDD" id="cd08342">
    <property type="entry name" value="HPPD_N_like"/>
    <property type="match status" value="1"/>
</dbReference>
<dbReference type="EC" id="1.13.11.27" evidence="8"/>
<evidence type="ECO:0000313" key="10">
    <source>
        <dbReference type="Proteomes" id="UP001272940"/>
    </source>
</evidence>
<comment type="similarity">
    <text evidence="1">Belongs to the 4HPPD family.</text>
</comment>
<keyword evidence="4 5" id="KW-0408">Iron</keyword>
<dbReference type="GeneID" id="34015576"/>
<evidence type="ECO:0000259" key="6">
    <source>
        <dbReference type="PROSITE" id="PS51819"/>
    </source>
</evidence>
<keyword evidence="7" id="KW-0670">Pyruvate</keyword>
<dbReference type="InterPro" id="IPR041735">
    <property type="entry name" value="4OHPhenylPyrv_dOase_C"/>
</dbReference>
<protein>
    <submittedName>
        <fullName evidence="7">4-hydroxyphenylpyruvate dioxygenase</fullName>
        <ecNumber evidence="8">1.13.11.27</ecNumber>
    </submittedName>
</protein>
<dbReference type="PROSITE" id="PS51819">
    <property type="entry name" value="VOC"/>
    <property type="match status" value="2"/>
</dbReference>
<dbReference type="EMBL" id="CP022048">
    <property type="protein sequence ID" value="ASE38978.1"/>
    <property type="molecule type" value="Genomic_DNA"/>
</dbReference>
<dbReference type="FunFam" id="3.10.180.10:FF:000007">
    <property type="entry name" value="4-hydroxyphenylpyruvate dioxygenase"/>
    <property type="match status" value="1"/>
</dbReference>
<evidence type="ECO:0000313" key="9">
    <source>
        <dbReference type="Proteomes" id="UP000197050"/>
    </source>
</evidence>
<evidence type="ECO:0000256" key="5">
    <source>
        <dbReference type="PIRSR" id="PIRSR009283-1"/>
    </source>
</evidence>
<dbReference type="RefSeq" id="WP_066627830.1">
    <property type="nucleotide sequence ID" value="NZ_CP022048.2"/>
</dbReference>
<evidence type="ECO:0000313" key="8">
    <source>
        <dbReference type="EMBL" id="MDX2336358.1"/>
    </source>
</evidence>
<dbReference type="Proteomes" id="UP000197050">
    <property type="component" value="Chromosome"/>
</dbReference>
<dbReference type="Pfam" id="PF14696">
    <property type="entry name" value="Glyoxalase_5"/>
    <property type="match status" value="1"/>
</dbReference>
<sequence length="374" mass="42116">MNDMTQAQDQATAEQIDQENPLGVDGFEFVEFTGPEPEAMISRLELMGFTQTHVNPKTDVVRLKQGDISFLVHRSPRAYPGSQAEIFARDHGPSANGMAFRTNDAKVAYEGAVARGAKPAEGVDGGALGDDYPYILQGIGGSLLYVIDQYGDAGSLYDAWDEIEGWEEAERKNSMGLEILDHLTHNVRRGQMRTWSGFYNSIFNFEEQKYFDIKGKATGLFSQAMIAPDRAIRIPLNESQDENSQIEEFIRRYNGEGIQHIALTTENIFETVEAMKERGVAFQDTIETYFELIDKRLPNHGEDVERMRKNRILIDGSDEEGLLLQIFTQDTFGPIFFEIIQRKGNEGFGNGNFQALFDSIELDQIRRGVIKVDA</sequence>
<feature type="binding site" evidence="5">
    <location>
        <position position="182"/>
    </location>
    <ligand>
        <name>Fe cation</name>
        <dbReference type="ChEBI" id="CHEBI:24875"/>
    </ligand>
</feature>
<dbReference type="InterPro" id="IPR005956">
    <property type="entry name" value="4OHPhenylPyrv_dOase"/>
</dbReference>
<name>A0A1Z3U6T2_BREVE</name>
<evidence type="ECO:0000313" key="7">
    <source>
        <dbReference type="EMBL" id="ASE38978.1"/>
    </source>
</evidence>
<evidence type="ECO:0000256" key="3">
    <source>
        <dbReference type="ARBA" id="ARBA00022737"/>
    </source>
</evidence>
<dbReference type="Pfam" id="PF00903">
    <property type="entry name" value="Glyoxalase"/>
    <property type="match status" value="1"/>
</dbReference>
<evidence type="ECO:0000256" key="1">
    <source>
        <dbReference type="ARBA" id="ARBA00005877"/>
    </source>
</evidence>
<accession>A0A1Z3U6T2</accession>
<dbReference type="CDD" id="cd07250">
    <property type="entry name" value="HPPD_C_like"/>
    <property type="match status" value="1"/>
</dbReference>
<dbReference type="GO" id="GO:0006572">
    <property type="term" value="P:L-tyrosine catabolic process"/>
    <property type="evidence" value="ECO:0007669"/>
    <property type="project" value="TreeGrafter"/>
</dbReference>
<feature type="binding site" evidence="5">
    <location>
        <position position="260"/>
    </location>
    <ligand>
        <name>Fe cation</name>
        <dbReference type="ChEBI" id="CHEBI:24875"/>
    </ligand>
</feature>
<keyword evidence="7" id="KW-0223">Dioxygenase</keyword>
<dbReference type="PANTHER" id="PTHR11959">
    <property type="entry name" value="4-HYDROXYPHENYLPYRUVATE DIOXYGENASE"/>
    <property type="match status" value="1"/>
</dbReference>
<dbReference type="InterPro" id="IPR037523">
    <property type="entry name" value="VOC_core"/>
</dbReference>
<proteinExistence type="inferred from homology"/>
<dbReference type="PANTHER" id="PTHR11959:SF1">
    <property type="entry name" value="4-HYDROXYPHENYLPYRUVATE DIOXYGENASE"/>
    <property type="match status" value="1"/>
</dbReference>
<feature type="binding site" evidence="5">
    <location>
        <position position="338"/>
    </location>
    <ligand>
        <name>Fe cation</name>
        <dbReference type="ChEBI" id="CHEBI:24875"/>
    </ligand>
</feature>
<dbReference type="GO" id="GO:0003868">
    <property type="term" value="F:4-hydroxyphenylpyruvate dioxygenase activity"/>
    <property type="evidence" value="ECO:0007669"/>
    <property type="project" value="UniProtKB-EC"/>
</dbReference>
<dbReference type="SUPFAM" id="SSF54593">
    <property type="entry name" value="Glyoxalase/Bleomycin resistance protein/Dihydroxybiphenyl dioxygenase"/>
    <property type="match status" value="1"/>
</dbReference>
<evidence type="ECO:0000256" key="2">
    <source>
        <dbReference type="ARBA" id="ARBA00022723"/>
    </source>
</evidence>
<dbReference type="Proteomes" id="UP001272940">
    <property type="component" value="Unassembled WGS sequence"/>
</dbReference>
<dbReference type="InterPro" id="IPR041736">
    <property type="entry name" value="4OHPhenylPyrv_dOase_N"/>
</dbReference>
<reference evidence="8 10" key="4">
    <citation type="journal article" date="2023" name="FEMS Microbes">
        <title>Whole genomes of deep-sea sponge-associated bacteria exhibit high novel natural product potential.</title>
        <authorList>
            <person name="Hesketh-Best P.J."/>
            <person name="January G.G."/>
            <person name="Koch M.J."/>
            <person name="Warburton P.J."/>
            <person name="Howell K.L."/>
            <person name="Upton M."/>
        </authorList>
    </citation>
    <scope>NUCLEOTIDE SEQUENCE [LARGE SCALE GENOMIC DNA]</scope>
    <source>
        <strain evidence="8 10">PC206-O</strain>
    </source>
</reference>
<dbReference type="AlphaFoldDB" id="A0A1Z3U6T2"/>
<reference evidence="8" key="3">
    <citation type="submission" date="2022-06" db="EMBL/GenBank/DDBJ databases">
        <authorList>
            <person name="Hesketh-Best P.J."/>
            <person name="Koch M.J."/>
        </authorList>
    </citation>
    <scope>NUCLEOTIDE SEQUENCE</scope>
    <source>
        <strain evidence="8">PC206-O</strain>
    </source>
</reference>
<keyword evidence="3" id="KW-0677">Repeat</keyword>
<gene>
    <name evidence="7" type="primary">hppD</name>
    <name evidence="7" type="ORF">CEP68_05405</name>
    <name evidence="8" type="ORF">NJD11_15580</name>
</gene>
<dbReference type="EMBL" id="JAMYEC010000013">
    <property type="protein sequence ID" value="MDX2336358.1"/>
    <property type="molecule type" value="Genomic_DNA"/>
</dbReference>
<feature type="domain" description="VOC" evidence="6">
    <location>
        <begin position="179"/>
        <end position="329"/>
    </location>
</feature>
<dbReference type="NCBIfam" id="TIGR01263">
    <property type="entry name" value="4HPPD"/>
    <property type="match status" value="1"/>
</dbReference>
<keyword evidence="8" id="KW-0560">Oxidoreductase</keyword>
<reference evidence="7" key="2">
    <citation type="submission" date="2017-12" db="EMBL/GenBank/DDBJ databases">
        <title>FDA dAtabase for Regulatory Grade micrObial Sequences (FDA-ARGOS): Supporting development and validation of Infectious Disease Dx tests.</title>
        <authorList>
            <person name="Campos J."/>
            <person name="Goldberg B."/>
            <person name="Tallon L."/>
            <person name="Sadzewicz L."/>
            <person name="Sengamalay N."/>
            <person name="Ott S."/>
            <person name="Godinez A."/>
            <person name="Nagaraj S."/>
            <person name="Vavikolanu K."/>
            <person name="Vyas G."/>
            <person name="Nadendla S."/>
            <person name="Aluvathingal J."/>
            <person name="Geyer C."/>
            <person name="Nandy P."/>
            <person name="Hobson J."/>
            <person name="Sichtig H."/>
        </authorList>
    </citation>
    <scope>NUCLEOTIDE SEQUENCE</scope>
    <source>
        <strain evidence="7">FDAARGOS_289</strain>
    </source>
</reference>
<dbReference type="InterPro" id="IPR029068">
    <property type="entry name" value="Glyas_Bleomycin-R_OHBP_Dase"/>
</dbReference>
<reference evidence="9" key="1">
    <citation type="submission" date="2017-06" db="EMBL/GenBank/DDBJ databases">
        <title>FDA dAtabase for Regulatory Grade micrObial Sequences (FDA-ARGOS): Supporting development and validation of Infectious Disease Dx tests.</title>
        <authorList>
            <person name="Minogue T."/>
            <person name="Wolcott M."/>
            <person name="Wasieloski L."/>
            <person name="Aguilar W."/>
            <person name="Moore D."/>
            <person name="Tallon L."/>
            <person name="Sadzewicz L."/>
            <person name="Sengamalay N."/>
            <person name="Ott S."/>
            <person name="Godinez A."/>
            <person name="Nagaraj S."/>
            <person name="Nadendla S."/>
            <person name="Geyer C."/>
            <person name="Sichtig H."/>
        </authorList>
    </citation>
    <scope>NUCLEOTIDE SEQUENCE [LARGE SCALE GENOMIC DNA]</scope>
    <source>
        <strain evidence="9">FDAARGOS_289</strain>
    </source>
</reference>
<comment type="cofactor">
    <cofactor evidence="5">
        <name>Fe cation</name>
        <dbReference type="ChEBI" id="CHEBI:24875"/>
    </cofactor>
    <text evidence="5">Binds 1 Fe cation per subunit.</text>
</comment>
<dbReference type="PIRSF" id="PIRSF009283">
    <property type="entry name" value="HPP_dOase"/>
    <property type="match status" value="1"/>
</dbReference>
<organism evidence="7 9">
    <name type="scientific">Brevundimonas vesicularis</name>
    <name type="common">Pseudomonas vesicularis</name>
    <dbReference type="NCBI Taxonomy" id="41276"/>
    <lineage>
        <taxon>Bacteria</taxon>
        <taxon>Pseudomonadati</taxon>
        <taxon>Pseudomonadota</taxon>
        <taxon>Alphaproteobacteria</taxon>
        <taxon>Caulobacterales</taxon>
        <taxon>Caulobacteraceae</taxon>
        <taxon>Brevundimonas</taxon>
    </lineage>
</organism>
<dbReference type="KEGG" id="bvc:CEP68_05405"/>
<keyword evidence="10" id="KW-1185">Reference proteome</keyword>
<dbReference type="GO" id="GO:0046872">
    <property type="term" value="F:metal ion binding"/>
    <property type="evidence" value="ECO:0007669"/>
    <property type="project" value="UniProtKB-KW"/>
</dbReference>
<evidence type="ECO:0000256" key="4">
    <source>
        <dbReference type="ARBA" id="ARBA00023004"/>
    </source>
</evidence>
<dbReference type="Gene3D" id="3.10.180.10">
    <property type="entry name" value="2,3-Dihydroxybiphenyl 1,2-Dioxygenase, domain 1"/>
    <property type="match status" value="2"/>
</dbReference>
<dbReference type="InterPro" id="IPR004360">
    <property type="entry name" value="Glyas_Fos-R_dOase_dom"/>
</dbReference>
<keyword evidence="2 5" id="KW-0479">Metal-binding</keyword>